<dbReference type="AlphaFoldDB" id="C5FN34"/>
<evidence type="ECO:0000313" key="2">
    <source>
        <dbReference type="EMBL" id="EEQ31270.1"/>
    </source>
</evidence>
<accession>C5FN34</accession>
<dbReference type="VEuPathDB" id="FungiDB:MCYG_04089"/>
<dbReference type="HOGENOM" id="CLU_049899_0_0_1"/>
<keyword evidence="3" id="KW-1185">Reference proteome</keyword>
<proteinExistence type="predicted"/>
<dbReference type="STRING" id="554155.C5FN34"/>
<protein>
    <submittedName>
        <fullName evidence="2">Uncharacterized protein</fullName>
    </submittedName>
</protein>
<evidence type="ECO:0000313" key="3">
    <source>
        <dbReference type="Proteomes" id="UP000002035"/>
    </source>
</evidence>
<feature type="region of interest" description="Disordered" evidence="1">
    <location>
        <begin position="368"/>
        <end position="412"/>
    </location>
</feature>
<organism evidence="2 3">
    <name type="scientific">Arthroderma otae (strain ATCC MYA-4605 / CBS 113480)</name>
    <name type="common">Microsporum canis</name>
    <dbReference type="NCBI Taxonomy" id="554155"/>
    <lineage>
        <taxon>Eukaryota</taxon>
        <taxon>Fungi</taxon>
        <taxon>Dikarya</taxon>
        <taxon>Ascomycota</taxon>
        <taxon>Pezizomycotina</taxon>
        <taxon>Eurotiomycetes</taxon>
        <taxon>Eurotiomycetidae</taxon>
        <taxon>Onygenales</taxon>
        <taxon>Arthrodermataceae</taxon>
        <taxon>Microsporum</taxon>
    </lineage>
</organism>
<evidence type="ECO:0000256" key="1">
    <source>
        <dbReference type="SAM" id="MobiDB-lite"/>
    </source>
</evidence>
<reference evidence="3" key="1">
    <citation type="journal article" date="2012" name="MBio">
        <title>Comparative genome analysis of Trichophyton rubrum and related dermatophytes reveals candidate genes involved in infection.</title>
        <authorList>
            <person name="Martinez D.A."/>
            <person name="Oliver B.G."/>
            <person name="Graeser Y."/>
            <person name="Goldberg J.M."/>
            <person name="Li W."/>
            <person name="Martinez-Rossi N.M."/>
            <person name="Monod M."/>
            <person name="Shelest E."/>
            <person name="Barton R.C."/>
            <person name="Birch E."/>
            <person name="Brakhage A.A."/>
            <person name="Chen Z."/>
            <person name="Gurr S.J."/>
            <person name="Heiman D."/>
            <person name="Heitman J."/>
            <person name="Kosti I."/>
            <person name="Rossi A."/>
            <person name="Saif S."/>
            <person name="Samalova M."/>
            <person name="Saunders C.W."/>
            <person name="Shea T."/>
            <person name="Summerbell R.C."/>
            <person name="Xu J."/>
            <person name="Young S."/>
            <person name="Zeng Q."/>
            <person name="Birren B.W."/>
            <person name="Cuomo C.A."/>
            <person name="White T.C."/>
        </authorList>
    </citation>
    <scope>NUCLEOTIDE SEQUENCE [LARGE SCALE GENOMIC DNA]</scope>
    <source>
        <strain evidence="3">ATCC MYA-4605 / CBS 113480</strain>
    </source>
</reference>
<sequence>MGNSVRAHEIETVLKLCAEKRQRNYEVITGLAILFEQDDTGAAEEYVHFKSLLKTFGVNDIEQCVILAGTRSPGHVVARNLHMYISAGIDRCSKGNSRRYLAIVHYAGHGFYDPADDNLYFTSGHKEPYHFSSDTLTNCIAKFYEGTWPPFDVVLSNITSLSATNQRGLAFLAEWQILTRGVSLRGSLKQGETVELLAGVDDETTAFSRTTVGRRRTFTSKLADQVALASARMLSIDFIELLQRTYDASVAKKPVHKFLAGNIPIRLPFASGKKASLPQSPTIQLSMITGEYTVVIACHIVDDPSSTAVKRLVKSIEDIHSLIGVTVDQVYRCRSSGLVLRVPHSILLSLETLPGIKVMFEYVESSESESPASPSSLPKHPFLPPASPSLRNQENMPPGGLSQLSPANKEEF</sequence>
<dbReference type="EMBL" id="DS995704">
    <property type="protein sequence ID" value="EEQ31270.1"/>
    <property type="molecule type" value="Genomic_DNA"/>
</dbReference>
<dbReference type="RefSeq" id="XP_002846352.1">
    <property type="nucleotide sequence ID" value="XM_002846306.1"/>
</dbReference>
<feature type="compositionally biased region" description="Low complexity" evidence="1">
    <location>
        <begin position="368"/>
        <end position="378"/>
    </location>
</feature>
<dbReference type="OrthoDB" id="4760831at2759"/>
<dbReference type="GeneID" id="9224421"/>
<dbReference type="eggNOG" id="ENOG502T0JZ">
    <property type="taxonomic scope" value="Eukaryota"/>
</dbReference>
<dbReference type="OMA" id="MFEYVES"/>
<name>C5FN34_ARTOC</name>
<gene>
    <name evidence="2" type="ORF">MCYG_04089</name>
</gene>
<dbReference type="Proteomes" id="UP000002035">
    <property type="component" value="Unassembled WGS sequence"/>
</dbReference>